<evidence type="ECO:0000259" key="4">
    <source>
        <dbReference type="PROSITE" id="PS50043"/>
    </source>
</evidence>
<dbReference type="InterPro" id="IPR051015">
    <property type="entry name" value="EvgA-like"/>
</dbReference>
<dbReference type="SMART" id="SM00421">
    <property type="entry name" value="HTH_LUXR"/>
    <property type="match status" value="1"/>
</dbReference>
<dbReference type="InterPro" id="IPR011006">
    <property type="entry name" value="CheY-like_superfamily"/>
</dbReference>
<dbReference type="PANTHER" id="PTHR45566:SF1">
    <property type="entry name" value="HTH-TYPE TRANSCRIPTIONAL REGULATOR YHJB-RELATED"/>
    <property type="match status" value="1"/>
</dbReference>
<feature type="domain" description="HTH luxR-type" evidence="4">
    <location>
        <begin position="156"/>
        <end position="221"/>
    </location>
</feature>
<dbReference type="EMBL" id="CACVAV010000292">
    <property type="protein sequence ID" value="CAA6818718.1"/>
    <property type="molecule type" value="Genomic_DNA"/>
</dbReference>
<accession>A0A6S6TR00</accession>
<dbReference type="SMART" id="SM00448">
    <property type="entry name" value="REC"/>
    <property type="match status" value="1"/>
</dbReference>
<proteinExistence type="predicted"/>
<dbReference type="InterPro" id="IPR000792">
    <property type="entry name" value="Tscrpt_reg_LuxR_C"/>
</dbReference>
<dbReference type="AlphaFoldDB" id="A0A6S6TR00"/>
<dbReference type="Pfam" id="PF00072">
    <property type="entry name" value="Response_reg"/>
    <property type="match status" value="1"/>
</dbReference>
<organism evidence="6">
    <name type="scientific">uncultured Thiotrichaceae bacterium</name>
    <dbReference type="NCBI Taxonomy" id="298394"/>
    <lineage>
        <taxon>Bacteria</taxon>
        <taxon>Pseudomonadati</taxon>
        <taxon>Pseudomonadota</taxon>
        <taxon>Gammaproteobacteria</taxon>
        <taxon>Thiotrichales</taxon>
        <taxon>Thiotrichaceae</taxon>
        <taxon>environmental samples</taxon>
    </lineage>
</organism>
<dbReference type="SUPFAM" id="SSF46894">
    <property type="entry name" value="C-terminal effector domain of the bipartite response regulators"/>
    <property type="match status" value="1"/>
</dbReference>
<dbReference type="CDD" id="cd17535">
    <property type="entry name" value="REC_NarL-like"/>
    <property type="match status" value="1"/>
</dbReference>
<dbReference type="GO" id="GO:0003677">
    <property type="term" value="F:DNA binding"/>
    <property type="evidence" value="ECO:0007669"/>
    <property type="project" value="UniProtKB-KW"/>
</dbReference>
<dbReference type="InterPro" id="IPR016032">
    <property type="entry name" value="Sig_transdc_resp-reg_C-effctor"/>
</dbReference>
<evidence type="ECO:0000259" key="5">
    <source>
        <dbReference type="PROSITE" id="PS50110"/>
    </source>
</evidence>
<feature type="domain" description="Response regulatory" evidence="5">
    <location>
        <begin position="16"/>
        <end position="131"/>
    </location>
</feature>
<dbReference type="GO" id="GO:0006355">
    <property type="term" value="P:regulation of DNA-templated transcription"/>
    <property type="evidence" value="ECO:0007669"/>
    <property type="project" value="InterPro"/>
</dbReference>
<dbReference type="GO" id="GO:0000160">
    <property type="term" value="P:phosphorelay signal transduction system"/>
    <property type="evidence" value="ECO:0007669"/>
    <property type="project" value="InterPro"/>
</dbReference>
<evidence type="ECO:0000256" key="2">
    <source>
        <dbReference type="ARBA" id="ARBA00023125"/>
    </source>
</evidence>
<feature type="modified residue" description="4-aspartylphosphate" evidence="3">
    <location>
        <position position="66"/>
    </location>
</feature>
<dbReference type="PROSITE" id="PS00622">
    <property type="entry name" value="HTH_LUXR_1"/>
    <property type="match status" value="1"/>
</dbReference>
<dbReference type="CDD" id="cd06170">
    <property type="entry name" value="LuxR_C_like"/>
    <property type="match status" value="1"/>
</dbReference>
<reference evidence="6" key="1">
    <citation type="submission" date="2020-01" db="EMBL/GenBank/DDBJ databases">
        <authorList>
            <person name="Meier V. D."/>
            <person name="Meier V D."/>
        </authorList>
    </citation>
    <scope>NUCLEOTIDE SEQUENCE</scope>
    <source>
        <strain evidence="6">HLG_WM_MAG_08</strain>
    </source>
</reference>
<dbReference type="Gene3D" id="3.40.50.2300">
    <property type="match status" value="1"/>
</dbReference>
<sequence>MTKIKTPTNVNIKNLRILLVEDHPLFSDALAMTMSEIFDNPHIQTASNLSRSLPYLTTPPDIVVLDLNLPDVDGIEGLVKIKKLTPHSKIVVVSSISDNRVTSHVLRSGACGFVPKDSARKELIRAFQSIADGNIYTPEDYVTPQDDQFDHEDQEILKKLKSLTPQQMTILTLICRGKLNKQIAFDLSIAETTVKAHLTAIMRKLGVRNRVQAALLANQISFATLTEKETAQESNDYRDFKTS</sequence>
<keyword evidence="1 3" id="KW-0597">Phosphoprotein</keyword>
<keyword evidence="2" id="KW-0238">DNA-binding</keyword>
<name>A0A6S6TR00_9GAMM</name>
<dbReference type="InterPro" id="IPR058245">
    <property type="entry name" value="NreC/VraR/RcsB-like_REC"/>
</dbReference>
<dbReference type="InterPro" id="IPR001789">
    <property type="entry name" value="Sig_transdc_resp-reg_receiver"/>
</dbReference>
<dbReference type="PANTHER" id="PTHR45566">
    <property type="entry name" value="HTH-TYPE TRANSCRIPTIONAL REGULATOR YHJB-RELATED"/>
    <property type="match status" value="1"/>
</dbReference>
<dbReference type="PRINTS" id="PR00038">
    <property type="entry name" value="HTHLUXR"/>
</dbReference>
<gene>
    <name evidence="6" type="ORF">HELGO_WM20439</name>
</gene>
<dbReference type="PROSITE" id="PS50110">
    <property type="entry name" value="RESPONSE_REGULATORY"/>
    <property type="match status" value="1"/>
</dbReference>
<protein>
    <submittedName>
        <fullName evidence="6">Transcriptional regulator, LuxR family</fullName>
    </submittedName>
</protein>
<evidence type="ECO:0000256" key="1">
    <source>
        <dbReference type="ARBA" id="ARBA00022553"/>
    </source>
</evidence>
<dbReference type="PROSITE" id="PS50043">
    <property type="entry name" value="HTH_LUXR_2"/>
    <property type="match status" value="1"/>
</dbReference>
<evidence type="ECO:0000313" key="6">
    <source>
        <dbReference type="EMBL" id="CAA6818718.1"/>
    </source>
</evidence>
<evidence type="ECO:0000256" key="3">
    <source>
        <dbReference type="PROSITE-ProRule" id="PRU00169"/>
    </source>
</evidence>
<dbReference type="SUPFAM" id="SSF52172">
    <property type="entry name" value="CheY-like"/>
    <property type="match status" value="1"/>
</dbReference>
<dbReference type="Pfam" id="PF00196">
    <property type="entry name" value="GerE"/>
    <property type="match status" value="1"/>
</dbReference>